<evidence type="ECO:0000256" key="2">
    <source>
        <dbReference type="ARBA" id="ARBA00022679"/>
    </source>
</evidence>
<protein>
    <submittedName>
        <fullName evidence="6">Putative acetyltransferase</fullName>
    </submittedName>
</protein>
<dbReference type="RefSeq" id="WP_130348160.1">
    <property type="nucleotide sequence ID" value="NZ_SGWQ01000014.1"/>
</dbReference>
<feature type="domain" description="N-acetyltransferase" evidence="5">
    <location>
        <begin position="6"/>
        <end position="155"/>
    </location>
</feature>
<dbReference type="SUPFAM" id="SSF55718">
    <property type="entry name" value="SCP-like"/>
    <property type="match status" value="1"/>
</dbReference>
<dbReference type="Gene3D" id="3.30.1050.10">
    <property type="entry name" value="SCP2 sterol-binding domain"/>
    <property type="match status" value="1"/>
</dbReference>
<dbReference type="Gene3D" id="3.40.630.30">
    <property type="match status" value="2"/>
</dbReference>
<dbReference type="EMBL" id="SGWQ01000014">
    <property type="protein sequence ID" value="RZS31343.1"/>
    <property type="molecule type" value="Genomic_DNA"/>
</dbReference>
<dbReference type="Pfam" id="PF13530">
    <property type="entry name" value="SCP2_2"/>
    <property type="match status" value="1"/>
</dbReference>
<organism evidence="6 7">
    <name type="scientific">Herbihabitans rhizosphaerae</name>
    <dbReference type="NCBI Taxonomy" id="1872711"/>
    <lineage>
        <taxon>Bacteria</taxon>
        <taxon>Bacillati</taxon>
        <taxon>Actinomycetota</taxon>
        <taxon>Actinomycetes</taxon>
        <taxon>Pseudonocardiales</taxon>
        <taxon>Pseudonocardiaceae</taxon>
        <taxon>Herbihabitans</taxon>
    </lineage>
</organism>
<evidence type="ECO:0000256" key="3">
    <source>
        <dbReference type="ARBA" id="ARBA00023315"/>
    </source>
</evidence>
<dbReference type="InterPro" id="IPR036527">
    <property type="entry name" value="SCP2_sterol-bd_dom_sf"/>
</dbReference>
<keyword evidence="3 4" id="KW-0012">Acyltransferase</keyword>
<keyword evidence="7" id="KW-1185">Reference proteome</keyword>
<gene>
    <name evidence="6" type="ORF">EV193_11432</name>
</gene>
<dbReference type="AlphaFoldDB" id="A0A4V2ERH6"/>
<dbReference type="CDD" id="cd04301">
    <property type="entry name" value="NAT_SF"/>
    <property type="match status" value="1"/>
</dbReference>
<dbReference type="NCBIfam" id="NF002367">
    <property type="entry name" value="PRK01346.1-4"/>
    <property type="match status" value="1"/>
</dbReference>
<evidence type="ECO:0000313" key="6">
    <source>
        <dbReference type="EMBL" id="RZS31343.1"/>
    </source>
</evidence>
<reference evidence="6 7" key="1">
    <citation type="submission" date="2019-02" db="EMBL/GenBank/DDBJ databases">
        <title>Genomic Encyclopedia of Type Strains, Phase IV (KMG-IV): sequencing the most valuable type-strain genomes for metagenomic binning, comparative biology and taxonomic classification.</title>
        <authorList>
            <person name="Goeker M."/>
        </authorList>
    </citation>
    <scope>NUCLEOTIDE SEQUENCE [LARGE SCALE GENOMIC DNA]</scope>
    <source>
        <strain evidence="6 7">DSM 101727</strain>
    </source>
</reference>
<feature type="binding site" evidence="4">
    <location>
        <begin position="92"/>
        <end position="97"/>
    </location>
    <ligand>
        <name>acetyl-CoA</name>
        <dbReference type="ChEBI" id="CHEBI:57288"/>
    </ligand>
</feature>
<dbReference type="HAMAP" id="MF_01812">
    <property type="entry name" value="Eis"/>
    <property type="match status" value="1"/>
</dbReference>
<feature type="binding site" evidence="4">
    <location>
        <begin position="84"/>
        <end position="86"/>
    </location>
    <ligand>
        <name>acetyl-CoA</name>
        <dbReference type="ChEBI" id="CHEBI:57288"/>
    </ligand>
</feature>
<dbReference type="InterPro" id="IPR000182">
    <property type="entry name" value="GNAT_dom"/>
</dbReference>
<dbReference type="InterPro" id="IPR016181">
    <property type="entry name" value="Acyl_CoA_acyltransferase"/>
</dbReference>
<proteinExistence type="inferred from homology"/>
<dbReference type="InterPro" id="IPR025559">
    <property type="entry name" value="Eis_dom"/>
</dbReference>
<dbReference type="InterPro" id="IPR041380">
    <property type="entry name" value="Acetyltransf_17"/>
</dbReference>
<dbReference type="PROSITE" id="PS51186">
    <property type="entry name" value="GNAT"/>
    <property type="match status" value="1"/>
</dbReference>
<dbReference type="PANTHER" id="PTHR37817">
    <property type="entry name" value="N-ACETYLTRANSFERASE EIS"/>
    <property type="match status" value="1"/>
</dbReference>
<evidence type="ECO:0000256" key="4">
    <source>
        <dbReference type="HAMAP-Rule" id="MF_01812"/>
    </source>
</evidence>
<dbReference type="InterPro" id="IPR051554">
    <property type="entry name" value="Acetyltransferase_Eis"/>
</dbReference>
<comment type="subunit">
    <text evidence="4">Homohexamer; trimer of dimers.</text>
</comment>
<keyword evidence="2 4" id="KW-0808">Transferase</keyword>
<feature type="binding site" evidence="4">
    <location>
        <begin position="121"/>
        <end position="122"/>
    </location>
    <ligand>
        <name>acetyl-CoA</name>
        <dbReference type="ChEBI" id="CHEBI:57288"/>
    </ligand>
</feature>
<evidence type="ECO:0000259" key="5">
    <source>
        <dbReference type="PROSITE" id="PS51186"/>
    </source>
</evidence>
<evidence type="ECO:0000313" key="7">
    <source>
        <dbReference type="Proteomes" id="UP000294257"/>
    </source>
</evidence>
<dbReference type="Proteomes" id="UP000294257">
    <property type="component" value="Unassembled WGS sequence"/>
</dbReference>
<dbReference type="GO" id="GO:0034069">
    <property type="term" value="F:aminoglycoside N-acetyltransferase activity"/>
    <property type="evidence" value="ECO:0007669"/>
    <property type="project" value="TreeGrafter"/>
</dbReference>
<feature type="active site" description="Proton donor" evidence="4">
    <location>
        <position position="126"/>
    </location>
</feature>
<dbReference type="SUPFAM" id="SSF55729">
    <property type="entry name" value="Acyl-CoA N-acyltransferases (Nat)"/>
    <property type="match status" value="1"/>
</dbReference>
<dbReference type="GO" id="GO:0030649">
    <property type="term" value="P:aminoglycoside antibiotic catabolic process"/>
    <property type="evidence" value="ECO:0007669"/>
    <property type="project" value="TreeGrafter"/>
</dbReference>
<dbReference type="Pfam" id="PF13527">
    <property type="entry name" value="Acetyltransf_9"/>
    <property type="match status" value="1"/>
</dbReference>
<evidence type="ECO:0000256" key="1">
    <source>
        <dbReference type="ARBA" id="ARBA00009213"/>
    </source>
</evidence>
<dbReference type="Pfam" id="PF17668">
    <property type="entry name" value="Acetyltransf_17"/>
    <property type="match status" value="1"/>
</dbReference>
<dbReference type="PANTHER" id="PTHR37817:SF1">
    <property type="entry name" value="N-ACETYLTRANSFERASE EIS"/>
    <property type="match status" value="1"/>
</dbReference>
<name>A0A4V2ERH6_9PSEU</name>
<sequence>MADSTLRLRSLTDDDFTAVDTLIQRAFLVDPPHGDRELVRALYEPERTHGVFDGDELAGTGAIMSKAITLPGVGQVPFAAVTSVAVSQSHRRRGILRMVMDAQLRELHERGGEPIAGLWASEAAIYGRFGYGLATYYADITIAARSEFRPGVDLGEDRVREQDREHALPFLRELYDKVAPTRVGYLSRDDAAWTYVLDDGEHRREGSSKYRFAVHPQGCAVYRVKGDWGDVGPKGSLTVQHFLATTPTAYAALWRFLLDHDLIGELTYAAGPDEPLVHMLSNPRTARRRHSDGLWIRVVDVDRALSARRYATPVDAVLEVSDAGCPWNAGRWRFTANGGENDGDVRVSRTEAAADLALDITDLGAIYLGGTRLTTLAAAGRIRELTPGALARVSTAFLTDETPNCPEIF</sequence>
<dbReference type="OrthoDB" id="8399956at2"/>
<feature type="active site" description="Proton acceptor; via carboxylate" evidence="4">
    <location>
        <position position="409"/>
    </location>
</feature>
<comment type="similarity">
    <text evidence="1 4">Belongs to the acetyltransferase Eis family.</text>
</comment>
<dbReference type="InterPro" id="IPR022902">
    <property type="entry name" value="NAcTrfase_Eis"/>
</dbReference>
<comment type="caution">
    <text evidence="6">The sequence shown here is derived from an EMBL/GenBank/DDBJ whole genome shotgun (WGS) entry which is preliminary data.</text>
</comment>
<accession>A0A4V2ERH6</accession>